<dbReference type="InterPro" id="IPR018584">
    <property type="entry name" value="GT87"/>
</dbReference>
<keyword evidence="3" id="KW-0808">Transferase</keyword>
<comment type="subcellular location">
    <subcellularLocation>
        <location evidence="1">Cell membrane</location>
        <topology evidence="1">Multi-pass membrane protein</topology>
    </subcellularLocation>
</comment>
<evidence type="ECO:0000256" key="1">
    <source>
        <dbReference type="ARBA" id="ARBA00004651"/>
    </source>
</evidence>
<evidence type="ECO:0000256" key="8">
    <source>
        <dbReference type="SAM" id="Phobius"/>
    </source>
</evidence>
<name>F4L6K8_HALH1</name>
<accession>F4L6K8</accession>
<dbReference type="STRING" id="760192.Halhy_1966"/>
<feature type="transmembrane region" description="Helical" evidence="8">
    <location>
        <begin position="84"/>
        <end position="115"/>
    </location>
</feature>
<dbReference type="AlphaFoldDB" id="F4L6K8"/>
<dbReference type="GO" id="GO:0016758">
    <property type="term" value="F:hexosyltransferase activity"/>
    <property type="evidence" value="ECO:0007669"/>
    <property type="project" value="InterPro"/>
</dbReference>
<dbReference type="HOGENOM" id="CLU_062612_0_0_10"/>
<dbReference type="EMBL" id="CP002691">
    <property type="protein sequence ID" value="AEE49851.1"/>
    <property type="molecule type" value="Genomic_DNA"/>
</dbReference>
<keyword evidence="10" id="KW-1185">Reference proteome</keyword>
<keyword evidence="2" id="KW-1003">Cell membrane</keyword>
<dbReference type="OrthoDB" id="1070018at2"/>
<feature type="transmembrane region" description="Helical" evidence="8">
    <location>
        <begin position="330"/>
        <end position="349"/>
    </location>
</feature>
<feature type="transmembrane region" description="Helical" evidence="8">
    <location>
        <begin position="127"/>
        <end position="145"/>
    </location>
</feature>
<evidence type="ECO:0000256" key="2">
    <source>
        <dbReference type="ARBA" id="ARBA00022475"/>
    </source>
</evidence>
<reference evidence="9 10" key="1">
    <citation type="journal article" date="2011" name="Stand. Genomic Sci.">
        <title>Complete genome sequence of Haliscomenobacter hydrossis type strain (O).</title>
        <authorList>
            <consortium name="US DOE Joint Genome Institute (JGI-PGF)"/>
            <person name="Daligault H."/>
            <person name="Lapidus A."/>
            <person name="Zeytun A."/>
            <person name="Nolan M."/>
            <person name="Lucas S."/>
            <person name="Del Rio T.G."/>
            <person name="Tice H."/>
            <person name="Cheng J.F."/>
            <person name="Tapia R."/>
            <person name="Han C."/>
            <person name="Goodwin L."/>
            <person name="Pitluck S."/>
            <person name="Liolios K."/>
            <person name="Pagani I."/>
            <person name="Ivanova N."/>
            <person name="Huntemann M."/>
            <person name="Mavromatis K."/>
            <person name="Mikhailova N."/>
            <person name="Pati A."/>
            <person name="Chen A."/>
            <person name="Palaniappan K."/>
            <person name="Land M."/>
            <person name="Hauser L."/>
            <person name="Brambilla E.M."/>
            <person name="Rohde M."/>
            <person name="Verbarg S."/>
            <person name="Goker M."/>
            <person name="Bristow J."/>
            <person name="Eisen J.A."/>
            <person name="Markowitz V."/>
            <person name="Hugenholtz P."/>
            <person name="Kyrpides N.C."/>
            <person name="Klenk H.P."/>
            <person name="Woyke T."/>
        </authorList>
    </citation>
    <scope>NUCLEOTIDE SEQUENCE [LARGE SCALE GENOMIC DNA]</scope>
    <source>
        <strain evidence="10">ATCC 27775 / DSM 1100 / LMG 10767 / O</strain>
    </source>
</reference>
<dbReference type="GO" id="GO:0005886">
    <property type="term" value="C:plasma membrane"/>
    <property type="evidence" value="ECO:0007669"/>
    <property type="project" value="UniProtKB-SubCell"/>
</dbReference>
<gene>
    <name evidence="9" type="ordered locus">Halhy_1966</name>
</gene>
<reference key="2">
    <citation type="submission" date="2011-04" db="EMBL/GenBank/DDBJ databases">
        <title>Complete sequence of chromosome of Haliscomenobacter hydrossis DSM 1100.</title>
        <authorList>
            <consortium name="US DOE Joint Genome Institute (JGI-PGF)"/>
            <person name="Lucas S."/>
            <person name="Han J."/>
            <person name="Lapidus A."/>
            <person name="Bruce D."/>
            <person name="Goodwin L."/>
            <person name="Pitluck S."/>
            <person name="Peters L."/>
            <person name="Kyrpides N."/>
            <person name="Mavromatis K."/>
            <person name="Ivanova N."/>
            <person name="Ovchinnikova G."/>
            <person name="Pagani I."/>
            <person name="Daligault H."/>
            <person name="Detter J.C."/>
            <person name="Han C."/>
            <person name="Land M."/>
            <person name="Hauser L."/>
            <person name="Markowitz V."/>
            <person name="Cheng J.-F."/>
            <person name="Hugenholtz P."/>
            <person name="Woyke T."/>
            <person name="Wu D."/>
            <person name="Verbarg S."/>
            <person name="Frueling A."/>
            <person name="Brambilla E."/>
            <person name="Klenk H.-P."/>
            <person name="Eisen J.A."/>
        </authorList>
    </citation>
    <scope>NUCLEOTIDE SEQUENCE</scope>
    <source>
        <strain>DSM 1100</strain>
    </source>
</reference>
<keyword evidence="4 8" id="KW-0812">Transmembrane</keyword>
<evidence type="ECO:0000313" key="10">
    <source>
        <dbReference type="Proteomes" id="UP000008461"/>
    </source>
</evidence>
<evidence type="ECO:0000256" key="3">
    <source>
        <dbReference type="ARBA" id="ARBA00022679"/>
    </source>
</evidence>
<feature type="transmembrane region" description="Helical" evidence="8">
    <location>
        <begin position="307"/>
        <end position="323"/>
    </location>
</feature>
<evidence type="ECO:0000313" key="9">
    <source>
        <dbReference type="EMBL" id="AEE49851.1"/>
    </source>
</evidence>
<keyword evidence="6 8" id="KW-0472">Membrane</keyword>
<dbReference type="Pfam" id="PF09594">
    <property type="entry name" value="GT87"/>
    <property type="match status" value="1"/>
</dbReference>
<evidence type="ECO:0000256" key="4">
    <source>
        <dbReference type="ARBA" id="ARBA00022692"/>
    </source>
</evidence>
<feature type="transmembrane region" description="Helical" evidence="8">
    <location>
        <begin position="284"/>
        <end position="301"/>
    </location>
</feature>
<dbReference type="KEGG" id="hhy:Halhy_1966"/>
<dbReference type="eggNOG" id="COG1215">
    <property type="taxonomic scope" value="Bacteria"/>
</dbReference>
<proteinExistence type="inferred from homology"/>
<organism evidence="9 10">
    <name type="scientific">Haliscomenobacter hydrossis (strain ATCC 27775 / DSM 1100 / LMG 10767 / O)</name>
    <dbReference type="NCBI Taxonomy" id="760192"/>
    <lineage>
        <taxon>Bacteria</taxon>
        <taxon>Pseudomonadati</taxon>
        <taxon>Bacteroidota</taxon>
        <taxon>Saprospiria</taxon>
        <taxon>Saprospirales</taxon>
        <taxon>Haliscomenobacteraceae</taxon>
        <taxon>Haliscomenobacter</taxon>
    </lineage>
</organism>
<keyword evidence="5 8" id="KW-1133">Transmembrane helix</keyword>
<evidence type="ECO:0000256" key="6">
    <source>
        <dbReference type="ARBA" id="ARBA00023136"/>
    </source>
</evidence>
<evidence type="ECO:0000256" key="7">
    <source>
        <dbReference type="ARBA" id="ARBA00024033"/>
    </source>
</evidence>
<feature type="transmembrane region" description="Helical" evidence="8">
    <location>
        <begin position="250"/>
        <end position="272"/>
    </location>
</feature>
<evidence type="ECO:0000256" key="5">
    <source>
        <dbReference type="ARBA" id="ARBA00022989"/>
    </source>
</evidence>
<sequence length="398" mass="45809">MQQIKALFFQPRTLLILFLLLGILASVQSVLLGLKTFIPDGPLYTHYNNYVIFTQSFFHLLEHKDLYLLYPTEHWDLYKYSPTFALFFGVFAYLPDVVGLSIWNALNALVLFAGVMALPKLSDKQKALVLVVLVLELMTSLQNAQSNAMMAGLMIWAFAALERRHYLAATFFIMATVYIKIFGLVAMAMFLFYPRKDKLALYSAAWAIVLFVLPLVVVDWQQLIFLYQSWLHLLQDDHSASYGFSVMGWLYTWFGISADKLAVLATGVFLFCLPLLRFKLYQNFHYRIFTLCSVLIWVIIFNHKAESATFVIAMSGIAIWFFAQDFRRENLVLLILAIVFTSLSPTDLFPKFIRKGVLEPYVVKAVPCILIWAKIVWDMLILRPTPHSHSHFHPNEGQ</sequence>
<comment type="similarity">
    <text evidence="7">Belongs to the glycosyltransferase 87 family.</text>
</comment>
<dbReference type="RefSeq" id="WP_013764404.1">
    <property type="nucleotide sequence ID" value="NC_015510.1"/>
</dbReference>
<protein>
    <recommendedName>
        <fullName evidence="11">DUF2029 domain-containing protein</fullName>
    </recommendedName>
</protein>
<dbReference type="Proteomes" id="UP000008461">
    <property type="component" value="Chromosome"/>
</dbReference>
<feature type="transmembrane region" description="Helical" evidence="8">
    <location>
        <begin position="165"/>
        <end position="193"/>
    </location>
</feature>
<evidence type="ECO:0008006" key="11">
    <source>
        <dbReference type="Google" id="ProtNLM"/>
    </source>
</evidence>
<feature type="transmembrane region" description="Helical" evidence="8">
    <location>
        <begin position="205"/>
        <end position="230"/>
    </location>
</feature>